<proteinExistence type="inferred from homology"/>
<reference evidence="10" key="1">
    <citation type="journal article" date="2018" name="Nat. Microbiol.">
        <title>Leveraging single-cell genomics to expand the fungal tree of life.</title>
        <authorList>
            <person name="Ahrendt S.R."/>
            <person name="Quandt C.A."/>
            <person name="Ciobanu D."/>
            <person name="Clum A."/>
            <person name="Salamov A."/>
            <person name="Andreopoulos B."/>
            <person name="Cheng J.F."/>
            <person name="Woyke T."/>
            <person name="Pelin A."/>
            <person name="Henrissat B."/>
            <person name="Reynolds N.K."/>
            <person name="Benny G.L."/>
            <person name="Smith M.E."/>
            <person name="James T.Y."/>
            <person name="Grigoriev I.V."/>
        </authorList>
    </citation>
    <scope>NUCLEOTIDE SEQUENCE [LARGE SCALE GENOMIC DNA]</scope>
</reference>
<feature type="non-terminal residue" evidence="9">
    <location>
        <position position="514"/>
    </location>
</feature>
<keyword evidence="4" id="KW-0238">DNA-binding</keyword>
<feature type="compositionally biased region" description="Low complexity" evidence="6">
    <location>
        <begin position="72"/>
        <end position="83"/>
    </location>
</feature>
<evidence type="ECO:0000256" key="3">
    <source>
        <dbReference type="ARBA" id="ARBA00022705"/>
    </source>
</evidence>
<dbReference type="Gene3D" id="3.40.50.300">
    <property type="entry name" value="P-loop containing nucleotide triphosphate hydrolases"/>
    <property type="match status" value="1"/>
</dbReference>
<dbReference type="PANTHER" id="PTHR12087">
    <property type="entry name" value="ORIGIN RECOGNITION COMPLEX SUBUNIT 4"/>
    <property type="match status" value="1"/>
</dbReference>
<feature type="domain" description="Origin recognition complex subunit 4 C-terminal" evidence="8">
    <location>
        <begin position="370"/>
        <end position="505"/>
    </location>
</feature>
<name>A0A4P9W2K9_9FUNG</name>
<evidence type="ECO:0000259" key="8">
    <source>
        <dbReference type="Pfam" id="PF14629"/>
    </source>
</evidence>
<dbReference type="AlphaFoldDB" id="A0A4P9W2K9"/>
<evidence type="ECO:0000256" key="6">
    <source>
        <dbReference type="SAM" id="MobiDB-lite"/>
    </source>
</evidence>
<dbReference type="PANTHER" id="PTHR12087:SF0">
    <property type="entry name" value="ORIGIN RECOGNITION COMPLEX SUBUNIT 4"/>
    <property type="match status" value="1"/>
</dbReference>
<dbReference type="InterPro" id="IPR016527">
    <property type="entry name" value="ORC4"/>
</dbReference>
<evidence type="ECO:0000256" key="4">
    <source>
        <dbReference type="ARBA" id="ARBA00023125"/>
    </source>
</evidence>
<comment type="similarity">
    <text evidence="2">Belongs to the ORC4 family.</text>
</comment>
<protein>
    <submittedName>
        <fullName evidence="9">Origin recognition complex subunit 4 C-terminus-domain-containing protein</fullName>
    </submittedName>
</protein>
<accession>A0A4P9W2K9</accession>
<evidence type="ECO:0000313" key="9">
    <source>
        <dbReference type="EMBL" id="RKO85982.1"/>
    </source>
</evidence>
<dbReference type="SUPFAM" id="SSF52540">
    <property type="entry name" value="P-loop containing nucleoside triphosphate hydrolases"/>
    <property type="match status" value="1"/>
</dbReference>
<dbReference type="GO" id="GO:0006270">
    <property type="term" value="P:DNA replication initiation"/>
    <property type="evidence" value="ECO:0007669"/>
    <property type="project" value="TreeGrafter"/>
</dbReference>
<dbReference type="InterPro" id="IPR027417">
    <property type="entry name" value="P-loop_NTPase"/>
</dbReference>
<dbReference type="InterPro" id="IPR032705">
    <property type="entry name" value="ORC4_C"/>
</dbReference>
<feature type="compositionally biased region" description="Low complexity" evidence="6">
    <location>
        <begin position="1"/>
        <end position="11"/>
    </location>
</feature>
<comment type="subcellular location">
    <subcellularLocation>
        <location evidence="1">Nucleus</location>
    </subcellularLocation>
</comment>
<evidence type="ECO:0000256" key="1">
    <source>
        <dbReference type="ARBA" id="ARBA00004123"/>
    </source>
</evidence>
<feature type="region of interest" description="Disordered" evidence="6">
    <location>
        <begin position="1"/>
        <end position="107"/>
    </location>
</feature>
<organism evidence="9 10">
    <name type="scientific">Blyttiomyces helicus</name>
    <dbReference type="NCBI Taxonomy" id="388810"/>
    <lineage>
        <taxon>Eukaryota</taxon>
        <taxon>Fungi</taxon>
        <taxon>Fungi incertae sedis</taxon>
        <taxon>Chytridiomycota</taxon>
        <taxon>Chytridiomycota incertae sedis</taxon>
        <taxon>Chytridiomycetes</taxon>
        <taxon>Chytridiomycetes incertae sedis</taxon>
        <taxon>Blyttiomyces</taxon>
    </lineage>
</organism>
<evidence type="ECO:0000313" key="10">
    <source>
        <dbReference type="Proteomes" id="UP000269721"/>
    </source>
</evidence>
<dbReference type="InterPro" id="IPR041664">
    <property type="entry name" value="AAA_16"/>
</dbReference>
<feature type="compositionally biased region" description="Acidic residues" evidence="6">
    <location>
        <begin position="50"/>
        <end position="60"/>
    </location>
</feature>
<keyword evidence="10" id="KW-1185">Reference proteome</keyword>
<dbReference type="GO" id="GO:0003688">
    <property type="term" value="F:DNA replication origin binding"/>
    <property type="evidence" value="ECO:0007669"/>
    <property type="project" value="TreeGrafter"/>
</dbReference>
<sequence length="514" mass="57355">MKSPSTPTTLRKSTRLRSRQPPKVEVTVEVLSKRKRPPSPRHADSAGNGDAEEAAEDDELAPPPTKARKASRAAAKPRTPPSKQKATKPVKAPEAASAPARTSSFFSDDDDLEVLGAAPLPTWPVKKPARARNVECVDASDIANARKAILGRVTGRRPPAKLVGLDEQFEKIHDLLERTIRRGESNSMLLVGSTGTGKSVVLDRALEALREEHTPLSNRSGPERVASKLFYEIRLDGYVHTDDRAALRDTVRQLCLEREMESKQLGSFADCFAAILETLRSGSENSIPIVFILDRFEMFVDRSSQTLLYNLFDVVQTSATPVAVVGLTCQIDATERLEKRVKSRFSHRHVYFHPLPDQAKFLELIRASFGLSVDDEVSEAYRGAFNEAVKETFEEPSVVKYVRKVFLLGKGIQSLQRIMYDPVHRLATDSPFLDAAHIIASAKGQLDDCKVDVVKSLSILELSLLVSIKHHEARHIDAFNFEMVYEEYRERFRRGIVKEDSLKSLVFVKSVAMK</sequence>
<keyword evidence="5" id="KW-0539">Nucleus</keyword>
<keyword evidence="3" id="KW-0235">DNA replication</keyword>
<dbReference type="Pfam" id="PF14629">
    <property type="entry name" value="ORC4_C"/>
    <property type="match status" value="1"/>
</dbReference>
<evidence type="ECO:0000256" key="5">
    <source>
        <dbReference type="ARBA" id="ARBA00023242"/>
    </source>
</evidence>
<gene>
    <name evidence="9" type="ORF">BDK51DRAFT_34249</name>
</gene>
<dbReference type="EMBL" id="KZ998575">
    <property type="protein sequence ID" value="RKO85982.1"/>
    <property type="molecule type" value="Genomic_DNA"/>
</dbReference>
<dbReference type="Pfam" id="PF13191">
    <property type="entry name" value="AAA_16"/>
    <property type="match status" value="1"/>
</dbReference>
<dbReference type="Proteomes" id="UP000269721">
    <property type="component" value="Unassembled WGS sequence"/>
</dbReference>
<evidence type="ECO:0000259" key="7">
    <source>
        <dbReference type="Pfam" id="PF13191"/>
    </source>
</evidence>
<dbReference type="GO" id="GO:0005664">
    <property type="term" value="C:nuclear origin of replication recognition complex"/>
    <property type="evidence" value="ECO:0007669"/>
    <property type="project" value="TreeGrafter"/>
</dbReference>
<feature type="domain" description="Orc1-like AAA ATPase" evidence="7">
    <location>
        <begin position="161"/>
        <end position="325"/>
    </location>
</feature>
<dbReference type="OrthoDB" id="343623at2759"/>
<evidence type="ECO:0000256" key="2">
    <source>
        <dbReference type="ARBA" id="ARBA00005334"/>
    </source>
</evidence>